<dbReference type="Proteomes" id="UP000244005">
    <property type="component" value="Unassembled WGS sequence"/>
</dbReference>
<protein>
    <recommendedName>
        <fullName evidence="4">Dirigent protein</fullName>
    </recommendedName>
</protein>
<keyword evidence="3 4" id="KW-0964">Secreted</keyword>
<dbReference type="EMBL" id="KZ772731">
    <property type="protein sequence ID" value="PTQ37145.1"/>
    <property type="molecule type" value="Genomic_DNA"/>
</dbReference>
<evidence type="ECO:0000256" key="1">
    <source>
        <dbReference type="ARBA" id="ARBA00010746"/>
    </source>
</evidence>
<keyword evidence="4" id="KW-0052">Apoplast</keyword>
<comment type="subcellular location">
    <subcellularLocation>
        <location evidence="4">Secreted</location>
        <location evidence="4">Extracellular space</location>
        <location evidence="4">Apoplast</location>
    </subcellularLocation>
</comment>
<evidence type="ECO:0000313" key="6">
    <source>
        <dbReference type="Proteomes" id="UP000244005"/>
    </source>
</evidence>
<feature type="chain" id="PRO_5015211929" description="Dirigent protein" evidence="4">
    <location>
        <begin position="31"/>
        <end position="179"/>
    </location>
</feature>
<evidence type="ECO:0000256" key="2">
    <source>
        <dbReference type="ARBA" id="ARBA00011738"/>
    </source>
</evidence>
<keyword evidence="6" id="KW-1185">Reference proteome</keyword>
<dbReference type="InterPro" id="IPR004265">
    <property type="entry name" value="Dirigent"/>
</dbReference>
<keyword evidence="4" id="KW-0732">Signal</keyword>
<comment type="similarity">
    <text evidence="1 4">Belongs to the plant dirigent protein family.</text>
</comment>
<dbReference type="InterPro" id="IPR044859">
    <property type="entry name" value="Allene_oxi_cyc_Dirigent"/>
</dbReference>
<name>A0A2R6WTE8_MARPO</name>
<gene>
    <name evidence="5" type="ORF">MARPO_0059s0072</name>
</gene>
<organism evidence="5 6">
    <name type="scientific">Marchantia polymorpha</name>
    <name type="common">Common liverwort</name>
    <name type="synonym">Marchantia aquatica</name>
    <dbReference type="NCBI Taxonomy" id="3197"/>
    <lineage>
        <taxon>Eukaryota</taxon>
        <taxon>Viridiplantae</taxon>
        <taxon>Streptophyta</taxon>
        <taxon>Embryophyta</taxon>
        <taxon>Marchantiophyta</taxon>
        <taxon>Marchantiopsida</taxon>
        <taxon>Marchantiidae</taxon>
        <taxon>Marchantiales</taxon>
        <taxon>Marchantiaceae</taxon>
        <taxon>Marchantia</taxon>
    </lineage>
</organism>
<dbReference type="Pfam" id="PF03018">
    <property type="entry name" value="Dirigent"/>
    <property type="match status" value="1"/>
</dbReference>
<proteinExistence type="inferred from homology"/>
<dbReference type="Gramene" id="Mp6g12750.1">
    <property type="protein sequence ID" value="Mp6g12750.1.cds1"/>
    <property type="gene ID" value="Mp6g12750"/>
</dbReference>
<dbReference type="PANTHER" id="PTHR21495">
    <property type="entry name" value="NUCLEOPORIN-RELATED"/>
    <property type="match status" value="1"/>
</dbReference>
<dbReference type="GO" id="GO:0009699">
    <property type="term" value="P:phenylpropanoid biosynthetic process"/>
    <property type="evidence" value="ECO:0007669"/>
    <property type="project" value="UniProtKB-ARBA"/>
</dbReference>
<dbReference type="Gene3D" id="2.40.480.10">
    <property type="entry name" value="Allene oxide cyclase-like"/>
    <property type="match status" value="1"/>
</dbReference>
<reference evidence="6" key="1">
    <citation type="journal article" date="2017" name="Cell">
        <title>Insights into land plant evolution garnered from the Marchantia polymorpha genome.</title>
        <authorList>
            <person name="Bowman J.L."/>
            <person name="Kohchi T."/>
            <person name="Yamato K.T."/>
            <person name="Jenkins J."/>
            <person name="Shu S."/>
            <person name="Ishizaki K."/>
            <person name="Yamaoka S."/>
            <person name="Nishihama R."/>
            <person name="Nakamura Y."/>
            <person name="Berger F."/>
            <person name="Adam C."/>
            <person name="Aki S.S."/>
            <person name="Althoff F."/>
            <person name="Araki T."/>
            <person name="Arteaga-Vazquez M.A."/>
            <person name="Balasubrmanian S."/>
            <person name="Barry K."/>
            <person name="Bauer D."/>
            <person name="Boehm C.R."/>
            <person name="Briginshaw L."/>
            <person name="Caballero-Perez J."/>
            <person name="Catarino B."/>
            <person name="Chen F."/>
            <person name="Chiyoda S."/>
            <person name="Chovatia M."/>
            <person name="Davies K.M."/>
            <person name="Delmans M."/>
            <person name="Demura T."/>
            <person name="Dierschke T."/>
            <person name="Dolan L."/>
            <person name="Dorantes-Acosta A.E."/>
            <person name="Eklund D.M."/>
            <person name="Florent S.N."/>
            <person name="Flores-Sandoval E."/>
            <person name="Fujiyama A."/>
            <person name="Fukuzawa H."/>
            <person name="Galik B."/>
            <person name="Grimanelli D."/>
            <person name="Grimwood J."/>
            <person name="Grossniklaus U."/>
            <person name="Hamada T."/>
            <person name="Haseloff J."/>
            <person name="Hetherington A.J."/>
            <person name="Higo A."/>
            <person name="Hirakawa Y."/>
            <person name="Hundley H.N."/>
            <person name="Ikeda Y."/>
            <person name="Inoue K."/>
            <person name="Inoue S.I."/>
            <person name="Ishida S."/>
            <person name="Jia Q."/>
            <person name="Kakita M."/>
            <person name="Kanazawa T."/>
            <person name="Kawai Y."/>
            <person name="Kawashima T."/>
            <person name="Kennedy M."/>
            <person name="Kinose K."/>
            <person name="Kinoshita T."/>
            <person name="Kohara Y."/>
            <person name="Koide E."/>
            <person name="Komatsu K."/>
            <person name="Kopischke S."/>
            <person name="Kubo M."/>
            <person name="Kyozuka J."/>
            <person name="Lagercrantz U."/>
            <person name="Lin S.S."/>
            <person name="Lindquist E."/>
            <person name="Lipzen A.M."/>
            <person name="Lu C.W."/>
            <person name="De Luna E."/>
            <person name="Martienssen R.A."/>
            <person name="Minamino N."/>
            <person name="Mizutani M."/>
            <person name="Mizutani M."/>
            <person name="Mochizuki N."/>
            <person name="Monte I."/>
            <person name="Mosher R."/>
            <person name="Nagasaki H."/>
            <person name="Nakagami H."/>
            <person name="Naramoto S."/>
            <person name="Nishitani K."/>
            <person name="Ohtani M."/>
            <person name="Okamoto T."/>
            <person name="Okumura M."/>
            <person name="Phillips J."/>
            <person name="Pollak B."/>
            <person name="Reinders A."/>
            <person name="Rovekamp M."/>
            <person name="Sano R."/>
            <person name="Sawa S."/>
            <person name="Schmid M.W."/>
            <person name="Shirakawa M."/>
            <person name="Solano R."/>
            <person name="Spunde A."/>
            <person name="Suetsugu N."/>
            <person name="Sugano S."/>
            <person name="Sugiyama A."/>
            <person name="Sun R."/>
            <person name="Suzuki Y."/>
            <person name="Takenaka M."/>
            <person name="Takezawa D."/>
            <person name="Tomogane H."/>
            <person name="Tsuzuki M."/>
            <person name="Ueda T."/>
            <person name="Umeda M."/>
            <person name="Ward J.M."/>
            <person name="Watanabe Y."/>
            <person name="Yazaki K."/>
            <person name="Yokoyama R."/>
            <person name="Yoshitake Y."/>
            <person name="Yotsui I."/>
            <person name="Zachgo S."/>
            <person name="Schmutz J."/>
        </authorList>
    </citation>
    <scope>NUCLEOTIDE SEQUENCE [LARGE SCALE GENOMIC DNA]</scope>
    <source>
        <strain evidence="6">Tak-1</strain>
    </source>
</reference>
<evidence type="ECO:0000313" key="5">
    <source>
        <dbReference type="EMBL" id="PTQ37145.1"/>
    </source>
</evidence>
<sequence>MDRTHGTSTLAVFLSALCILSSGWLSPASAMDFKAVKFTYYLHDSFVPPNVTVVVVAGANATLTGVPTLGDISVFDSILKETASNASAQIGHSSGELVSLSDPAQNFITFVQEITILGYSGTISASARFNFTALSWEVGVSSGTGSFRGAMGYFRVTIVSLDPSFPVIKYEANLILPRH</sequence>
<evidence type="ECO:0000256" key="4">
    <source>
        <dbReference type="RuleBase" id="RU363099"/>
    </source>
</evidence>
<accession>A0A2R6WTE8</accession>
<dbReference type="AlphaFoldDB" id="A0A2R6WTE8"/>
<dbReference type="GO" id="GO:0048046">
    <property type="term" value="C:apoplast"/>
    <property type="evidence" value="ECO:0007669"/>
    <property type="project" value="UniProtKB-SubCell"/>
</dbReference>
<comment type="function">
    <text evidence="4">Dirigent proteins impart stereoselectivity on the phenoxy radical-coupling reaction, yielding optically active lignans from two molecules of coniferyl alcohol in the biosynthesis of lignans, flavonolignans, and alkaloids and thus plays a central role in plant secondary metabolism.</text>
</comment>
<dbReference type="OrthoDB" id="1928589at2759"/>
<evidence type="ECO:0000256" key="3">
    <source>
        <dbReference type="ARBA" id="ARBA00022525"/>
    </source>
</evidence>
<comment type="subunit">
    <text evidence="2 4">Homodimer.</text>
</comment>
<feature type="signal peptide" evidence="4">
    <location>
        <begin position="1"/>
        <end position="30"/>
    </location>
</feature>